<reference evidence="2 3" key="1">
    <citation type="journal article" date="2018" name="Mol. Plant">
        <title>The genome of Artemisia annua provides insight into the evolution of Asteraceae family and artemisinin biosynthesis.</title>
        <authorList>
            <person name="Shen Q."/>
            <person name="Zhang L."/>
            <person name="Liao Z."/>
            <person name="Wang S."/>
            <person name="Yan T."/>
            <person name="Shi P."/>
            <person name="Liu M."/>
            <person name="Fu X."/>
            <person name="Pan Q."/>
            <person name="Wang Y."/>
            <person name="Lv Z."/>
            <person name="Lu X."/>
            <person name="Zhang F."/>
            <person name="Jiang W."/>
            <person name="Ma Y."/>
            <person name="Chen M."/>
            <person name="Hao X."/>
            <person name="Li L."/>
            <person name="Tang Y."/>
            <person name="Lv G."/>
            <person name="Zhou Y."/>
            <person name="Sun X."/>
            <person name="Brodelius P.E."/>
            <person name="Rose J.K.C."/>
            <person name="Tang K."/>
        </authorList>
    </citation>
    <scope>NUCLEOTIDE SEQUENCE [LARGE SCALE GENOMIC DNA]</scope>
    <source>
        <strain evidence="3">cv. Huhao1</strain>
        <tissue evidence="2">Leaf</tissue>
    </source>
</reference>
<name>A0A2U1NGB4_ARTAN</name>
<evidence type="ECO:0000313" key="3">
    <source>
        <dbReference type="Proteomes" id="UP000245207"/>
    </source>
</evidence>
<evidence type="ECO:0000256" key="1">
    <source>
        <dbReference type="SAM" id="MobiDB-lite"/>
    </source>
</evidence>
<feature type="compositionally biased region" description="Basic and acidic residues" evidence="1">
    <location>
        <begin position="129"/>
        <end position="157"/>
    </location>
</feature>
<keyword evidence="2" id="KW-0067">ATP-binding</keyword>
<dbReference type="Proteomes" id="UP000245207">
    <property type="component" value="Unassembled WGS sequence"/>
</dbReference>
<comment type="caution">
    <text evidence="2">The sequence shown here is derived from an EMBL/GenBank/DDBJ whole genome shotgun (WGS) entry which is preliminary data.</text>
</comment>
<dbReference type="PANTHER" id="PTHR45786">
    <property type="entry name" value="DNA BINDING PROTEIN-LIKE"/>
    <property type="match status" value="1"/>
</dbReference>
<feature type="region of interest" description="Disordered" evidence="1">
    <location>
        <begin position="129"/>
        <end position="300"/>
    </location>
</feature>
<keyword evidence="2" id="KW-0347">Helicase</keyword>
<keyword evidence="2" id="KW-0378">Hydrolase</keyword>
<keyword evidence="2" id="KW-0547">Nucleotide-binding</keyword>
<organism evidence="2 3">
    <name type="scientific">Artemisia annua</name>
    <name type="common">Sweet wormwood</name>
    <dbReference type="NCBI Taxonomy" id="35608"/>
    <lineage>
        <taxon>Eukaryota</taxon>
        <taxon>Viridiplantae</taxon>
        <taxon>Streptophyta</taxon>
        <taxon>Embryophyta</taxon>
        <taxon>Tracheophyta</taxon>
        <taxon>Spermatophyta</taxon>
        <taxon>Magnoliopsida</taxon>
        <taxon>eudicotyledons</taxon>
        <taxon>Gunneridae</taxon>
        <taxon>Pentapetalae</taxon>
        <taxon>asterids</taxon>
        <taxon>campanulids</taxon>
        <taxon>Asterales</taxon>
        <taxon>Asteraceae</taxon>
        <taxon>Asteroideae</taxon>
        <taxon>Anthemideae</taxon>
        <taxon>Artemisiinae</taxon>
        <taxon>Artemisia</taxon>
    </lineage>
</organism>
<feature type="compositionally biased region" description="Polar residues" evidence="1">
    <location>
        <begin position="240"/>
        <end position="293"/>
    </location>
</feature>
<protein>
    <submittedName>
        <fullName evidence="2">Helitron helicase-like domain-containing protein</fullName>
    </submittedName>
</protein>
<dbReference type="GO" id="GO:0004386">
    <property type="term" value="F:helicase activity"/>
    <property type="evidence" value="ECO:0007669"/>
    <property type="project" value="UniProtKB-KW"/>
</dbReference>
<accession>A0A2U1NGB4</accession>
<proteinExistence type="predicted"/>
<dbReference type="PANTHER" id="PTHR45786:SF74">
    <property type="entry name" value="ATP-DEPENDENT DNA HELICASE"/>
    <property type="match status" value="1"/>
</dbReference>
<dbReference type="AlphaFoldDB" id="A0A2U1NGB4"/>
<sequence length="476" mass="52494">MDFHYGGRTGVMCPPPAKFFGPRWRKPTSSELGLRKHSSGKCVGVPYNETIAQVTEGFDPECVLESSTGNHPNSDGCVIGGDQRPTSDVLQGSFVHDVQSSSGLMPVAGATVAVGNDGEIGVAANVCHEPRSEKRKRCPDEVLPRHRSHISSDDGAHIVDQPSDSHTNAVQPPKRSRHRGQPCVNNGARHSSSTTQASATHACSVIEPSSSHANENVVEPQKRSRRRKQSSASDAAHHSPINTQASPSHACSVTEPSGATQPQKRNRCTRQSPTGRANDRSQNITEGSTSYTPESDDDPKFLQLYIYDTRNEVRNRLNPFSNPDLPPLDTEVVQGLIHFLDAHNELVQMFRTARDKCAQADVPEFKIRLYSGEGPRSYELPSSNTLGAIVFDRGPESESNYDVVLEYIDGLVKRISKIHIIHVITVPVDFHLCQPGFHTKLMLRTANPDDEPKRVSMNAFYTYQLHPRHDSYNLLF</sequence>
<evidence type="ECO:0000313" key="2">
    <source>
        <dbReference type="EMBL" id="PWA72557.1"/>
    </source>
</evidence>
<keyword evidence="3" id="KW-1185">Reference proteome</keyword>
<dbReference type="EMBL" id="PKPP01002882">
    <property type="protein sequence ID" value="PWA72557.1"/>
    <property type="molecule type" value="Genomic_DNA"/>
</dbReference>
<feature type="compositionally biased region" description="Low complexity" evidence="1">
    <location>
        <begin position="191"/>
        <end position="204"/>
    </location>
</feature>
<gene>
    <name evidence="2" type="ORF">CTI12_AA216180</name>
</gene>